<evidence type="ECO:0000313" key="1">
    <source>
        <dbReference type="EMBL" id="CAG8755555.1"/>
    </source>
</evidence>
<comment type="caution">
    <text evidence="1">The sequence shown here is derived from an EMBL/GenBank/DDBJ whole genome shotgun (WGS) entry which is preliminary data.</text>
</comment>
<protein>
    <submittedName>
        <fullName evidence="1">4749_t:CDS:1</fullName>
    </submittedName>
</protein>
<name>A0ACA9QJM6_9GLOM</name>
<accession>A0ACA9QJM6</accession>
<feature type="non-terminal residue" evidence="1">
    <location>
        <position position="1"/>
    </location>
</feature>
<proteinExistence type="predicted"/>
<gene>
    <name evidence="1" type="ORF">ACOLOM_LOCUS12937</name>
</gene>
<evidence type="ECO:0000313" key="2">
    <source>
        <dbReference type="Proteomes" id="UP000789525"/>
    </source>
</evidence>
<sequence length="41" mass="4704">AEMMMTSKGGITRKSLSSKNYNKYLRNEMGEKNTEYLQSAL</sequence>
<dbReference type="Proteomes" id="UP000789525">
    <property type="component" value="Unassembled WGS sequence"/>
</dbReference>
<feature type="non-terminal residue" evidence="1">
    <location>
        <position position="41"/>
    </location>
</feature>
<dbReference type="EMBL" id="CAJVPT010055636">
    <property type="protein sequence ID" value="CAG8755555.1"/>
    <property type="molecule type" value="Genomic_DNA"/>
</dbReference>
<organism evidence="1 2">
    <name type="scientific">Acaulospora colombiana</name>
    <dbReference type="NCBI Taxonomy" id="27376"/>
    <lineage>
        <taxon>Eukaryota</taxon>
        <taxon>Fungi</taxon>
        <taxon>Fungi incertae sedis</taxon>
        <taxon>Mucoromycota</taxon>
        <taxon>Glomeromycotina</taxon>
        <taxon>Glomeromycetes</taxon>
        <taxon>Diversisporales</taxon>
        <taxon>Acaulosporaceae</taxon>
        <taxon>Acaulospora</taxon>
    </lineage>
</organism>
<reference evidence="1" key="1">
    <citation type="submission" date="2021-06" db="EMBL/GenBank/DDBJ databases">
        <authorList>
            <person name="Kallberg Y."/>
            <person name="Tangrot J."/>
            <person name="Rosling A."/>
        </authorList>
    </citation>
    <scope>NUCLEOTIDE SEQUENCE</scope>
    <source>
        <strain evidence="1">CL356</strain>
    </source>
</reference>
<keyword evidence="2" id="KW-1185">Reference proteome</keyword>